<accession>A0A9N9K0Y2</accession>
<evidence type="ECO:0000313" key="1">
    <source>
        <dbReference type="EMBL" id="CAG8806763.1"/>
    </source>
</evidence>
<dbReference type="Proteomes" id="UP000789759">
    <property type="component" value="Unassembled WGS sequence"/>
</dbReference>
<dbReference type="AlphaFoldDB" id="A0A9N9K0Y2"/>
<dbReference type="EMBL" id="CAJVQA010035153">
    <property type="protein sequence ID" value="CAG8806763.1"/>
    <property type="molecule type" value="Genomic_DNA"/>
</dbReference>
<organism evidence="1 2">
    <name type="scientific">Cetraspora pellucida</name>
    <dbReference type="NCBI Taxonomy" id="1433469"/>
    <lineage>
        <taxon>Eukaryota</taxon>
        <taxon>Fungi</taxon>
        <taxon>Fungi incertae sedis</taxon>
        <taxon>Mucoromycota</taxon>
        <taxon>Glomeromycotina</taxon>
        <taxon>Glomeromycetes</taxon>
        <taxon>Diversisporales</taxon>
        <taxon>Gigasporaceae</taxon>
        <taxon>Cetraspora</taxon>
    </lineage>
</organism>
<name>A0A9N9K0Y2_9GLOM</name>
<feature type="non-terminal residue" evidence="1">
    <location>
        <position position="1"/>
    </location>
</feature>
<protein>
    <submittedName>
        <fullName evidence="1">17670_t:CDS:1</fullName>
    </submittedName>
</protein>
<proteinExistence type="predicted"/>
<gene>
    <name evidence="1" type="ORF">CPELLU_LOCUS18231</name>
</gene>
<dbReference type="OrthoDB" id="2441009at2759"/>
<evidence type="ECO:0000313" key="2">
    <source>
        <dbReference type="Proteomes" id="UP000789759"/>
    </source>
</evidence>
<comment type="caution">
    <text evidence="1">The sequence shown here is derived from an EMBL/GenBank/DDBJ whole genome shotgun (WGS) entry which is preliminary data.</text>
</comment>
<reference evidence="1" key="1">
    <citation type="submission" date="2021-06" db="EMBL/GenBank/DDBJ databases">
        <authorList>
            <person name="Kallberg Y."/>
            <person name="Tangrot J."/>
            <person name="Rosling A."/>
        </authorList>
    </citation>
    <scope>NUCLEOTIDE SEQUENCE</scope>
    <source>
        <strain evidence="1">FL966</strain>
    </source>
</reference>
<keyword evidence="2" id="KW-1185">Reference proteome</keyword>
<sequence>LEHYGKDLIEEELRACANITTIPIDLSLQDIFNTNDIFNDNEPYITNQNISTSVFTPVNSDTFITSETKLNVEDIANLTLSFFNFNNMESHYEKFKLQSRTTSSKGRGNMNFEVSNIVDEVLGNETDDNWL</sequence>